<evidence type="ECO:0000313" key="2">
    <source>
        <dbReference type="EMBL" id="CUU26019.1"/>
    </source>
</evidence>
<proteinExistence type="predicted"/>
<keyword evidence="3" id="KW-1185">Reference proteome</keyword>
<geneLocation type="plasmid" evidence="3">
    <name>pEM01</name>
</geneLocation>
<dbReference type="Pfam" id="PF14345">
    <property type="entry name" value="GDYXXLXY"/>
    <property type="match status" value="1"/>
</dbReference>
<organism evidence="2 3">
    <name type="scientific">Duffyella gerundensis</name>
    <dbReference type="NCBI Taxonomy" id="1619313"/>
    <lineage>
        <taxon>Bacteria</taxon>
        <taxon>Pseudomonadati</taxon>
        <taxon>Pseudomonadota</taxon>
        <taxon>Gammaproteobacteria</taxon>
        <taxon>Enterobacterales</taxon>
        <taxon>Erwiniaceae</taxon>
        <taxon>Duffyella</taxon>
    </lineage>
</organism>
<dbReference type="Proteomes" id="UP000059419">
    <property type="component" value="Plasmid pEM01"/>
</dbReference>
<gene>
    <name evidence="2" type="ORF">EM595_p0321</name>
</gene>
<dbReference type="InterPro" id="IPR025833">
    <property type="entry name" value="GDYXXLXY"/>
</dbReference>
<evidence type="ECO:0000313" key="3">
    <source>
        <dbReference type="Proteomes" id="UP000059419"/>
    </source>
</evidence>
<dbReference type="KEGG" id="ege:EM595_p0321"/>
<dbReference type="GeneID" id="84615367"/>
<keyword evidence="1" id="KW-0472">Membrane</keyword>
<accession>A0A0U5LBD7</accession>
<dbReference type="AlphaFoldDB" id="A0A0U5LBD7"/>
<keyword evidence="1" id="KW-1133">Transmembrane helix</keyword>
<dbReference type="EMBL" id="LN907828">
    <property type="protein sequence ID" value="CUU26019.1"/>
    <property type="molecule type" value="Genomic_DNA"/>
</dbReference>
<feature type="transmembrane region" description="Helical" evidence="1">
    <location>
        <begin position="6"/>
        <end position="26"/>
    </location>
</feature>
<reference evidence="3" key="1">
    <citation type="submission" date="2015-11" db="EMBL/GenBank/DDBJ databases">
        <authorList>
            <person name="Blom J."/>
        </authorList>
    </citation>
    <scope>NUCLEOTIDE SEQUENCE [LARGE SCALE GENOMIC DNA]</scope>
    <source>
        <plasmid evidence="3">pEM01</plasmid>
    </source>
</reference>
<dbReference type="OrthoDB" id="4868247at2"/>
<name>A0A0U5LBD7_9GAMM</name>
<dbReference type="PATRIC" id="fig|1619313.3.peg.3941"/>
<evidence type="ECO:0000256" key="1">
    <source>
        <dbReference type="SAM" id="Phobius"/>
    </source>
</evidence>
<keyword evidence="1" id="KW-0812">Transmembrane</keyword>
<sequence length="174" mass="19384">MKTSNLRKWLALGVIVLALVAVNISIWQKERLLKQGAVVILDLAPVDPRSLMQGDYMALNYAITQPLQLAFYQRHQESRFIPAPTSGTLIVDIDAQRRVTQAQFDQGAPLKANQLRMKYHINAGTLTVGTNAWFFQEGQGKRFDRARYGSFRVAEDGTALLTALLDENGQAIAP</sequence>
<protein>
    <submittedName>
        <fullName evidence="2">Membrane protein</fullName>
    </submittedName>
</protein>
<dbReference type="RefSeq" id="WP_067436399.1">
    <property type="nucleotide sequence ID" value="NZ_CP072599.1"/>
</dbReference>